<dbReference type="InterPro" id="IPR036966">
    <property type="entry name" value="CBM3_sf"/>
</dbReference>
<dbReference type="Pfam" id="PF05426">
    <property type="entry name" value="Alginate_lyase"/>
    <property type="match status" value="1"/>
</dbReference>
<evidence type="ECO:0000256" key="1">
    <source>
        <dbReference type="ARBA" id="ARBA00022729"/>
    </source>
</evidence>
<keyword evidence="2" id="KW-0456">Lyase</keyword>
<dbReference type="GO" id="GO:0030248">
    <property type="term" value="F:cellulose binding"/>
    <property type="evidence" value="ECO:0007669"/>
    <property type="project" value="InterPro"/>
</dbReference>
<dbReference type="PROSITE" id="PS51172">
    <property type="entry name" value="CBM3"/>
    <property type="match status" value="2"/>
</dbReference>
<dbReference type="Pfam" id="PF00942">
    <property type="entry name" value="CBM_3"/>
    <property type="match status" value="2"/>
</dbReference>
<dbReference type="NCBIfam" id="TIGR04183">
    <property type="entry name" value="Por_Secre_tail"/>
    <property type="match status" value="1"/>
</dbReference>
<protein>
    <submittedName>
        <fullName evidence="5">DUF4979 domain-containing protein</fullName>
    </submittedName>
</protein>
<dbReference type="Pfam" id="PF16351">
    <property type="entry name" value="DUF4979"/>
    <property type="match status" value="3"/>
</dbReference>
<proteinExistence type="predicted"/>
<dbReference type="InterPro" id="IPR008397">
    <property type="entry name" value="Alginate_lyase_dom"/>
</dbReference>
<feature type="domain" description="CBM3" evidence="4">
    <location>
        <begin position="1025"/>
        <end position="1177"/>
    </location>
</feature>
<evidence type="ECO:0000313" key="6">
    <source>
        <dbReference type="Proteomes" id="UP000306918"/>
    </source>
</evidence>
<feature type="transmembrane region" description="Helical" evidence="3">
    <location>
        <begin position="55"/>
        <end position="73"/>
    </location>
</feature>
<dbReference type="OrthoDB" id="222550at2"/>
<evidence type="ECO:0000259" key="4">
    <source>
        <dbReference type="PROSITE" id="PS51172"/>
    </source>
</evidence>
<reference evidence="5 6" key="1">
    <citation type="submission" date="2019-04" db="EMBL/GenBank/DDBJ databases">
        <title>Niastella caeni sp. nov., isolated from activated sludge.</title>
        <authorList>
            <person name="Sheng M."/>
        </authorList>
    </citation>
    <scope>NUCLEOTIDE SEQUENCE [LARGE SCALE GENOMIC DNA]</scope>
    <source>
        <strain evidence="5 6">HX-2-15</strain>
    </source>
</reference>
<dbReference type="Pfam" id="PF18962">
    <property type="entry name" value="Por_Secre_tail"/>
    <property type="match status" value="1"/>
</dbReference>
<organism evidence="5 6">
    <name type="scientific">Niastella caeni</name>
    <dbReference type="NCBI Taxonomy" id="2569763"/>
    <lineage>
        <taxon>Bacteria</taxon>
        <taxon>Pseudomonadati</taxon>
        <taxon>Bacteroidota</taxon>
        <taxon>Chitinophagia</taxon>
        <taxon>Chitinophagales</taxon>
        <taxon>Chitinophagaceae</taxon>
        <taxon>Niastella</taxon>
    </lineage>
</organism>
<evidence type="ECO:0000313" key="5">
    <source>
        <dbReference type="EMBL" id="THU39684.1"/>
    </source>
</evidence>
<sequence>MVKRCCHLICPRCLIRVLTCKYGELTGKGPFGQPLECSDAITFIKPKLTIMPARLLLKFVTIILLLPGIHSFAQDGLLNDDFSSGTTYNWVASTTGATSTLVNGELVIKMALQSSGKYRGDFKKNGGVTFHAGNYPIVAIRFKKPPMCNFFFDTELGSYNGTNNNATKLALDSGNIYYWDLSTGKLGTTVLSTTAPTTLSVFQFKVADVVLTQAELAANDISFEIDWVKTFRTVNELRLYAGIIEPPAFNFTGTFSHPGLLHNATDLARMKDLVTRQVARPYESYNLLKANPKASAIYAIRGPFTYLTRDASLTIDGVGGGAVKDRVESDFMAAYYNALMWNITGIEAHAQKAVEILDAYSAKTIGIIGSDAELNGLYGFMLANAAELMRYTYTNWPQQKVQQCQTMLKAVFYPTLQNFRPCAHGNWDIICMKAMMAIAIFSDDIPTFNKVVTYFYYGEGNGSIDNYVLTDAGQLQESNRDQPHTMLALGSLAELSEIALKQGVDLYTASSNAIMRGFEYTSKYNLGYTVPFQTSYEFCEKNYQDYTPEAISANGRGNLRAVFEIAYNHYAYRKGLQMPYTLEVLSVMGPEGAPFGADNPGYGSLLFFLSDSSNHRFDTTGNYLKGLVNDNFTTGSDNWTAVTSGSTAVNDNDQLLVTTAVQANGSRRGDVRRNGGISLFPKNYPIIAVKMKKPATCNFTFDTNLGSYGNGSNKWTGKAGSDIYYYDLSKTGFGSGGTLLSTTFPTVLSTFQFKVADITSGETSYTVDWVRTFKTVAEVLALDPATGLVNDNFTNTTDGWVSATTGATITADSAQLKVIPALQSNGKYRGDIRKSAGATLFPGNYPIIAIKFKKPQVCNVIFDTNLGSYGNGNNKFTGKVGADVYYYDLTKTGFGVSGTILTAPTALTTFQFKIADIASGETSYAIDWIKSVKTIEDLQKLVPYKEQTIQFDSITKLLGDVDFETGATATSGLPVSYIISDTTVATLINGKVHMLKAGSVSITVTQPGDSVYMPAEPVTRTLTVLPLHLVVQYKDGDTQVANSSIKPSLNLINQGSAALAYNELAIRYWLTAENYAGINTWIDYAQLGSGKVKMKYVSLSQPHNGAFGYIEYSFDSTAGALSAAGSSGDIQSRLANQNWANFNEADDYSYLNAPSYVSNDHITVYRNGVLVAGTEPAVLPVVTKVAVMTENRNHNTNTSSLQTYLKVVNEGNVPLNYDDLSVRYWFTKDGTASLNYWIDYAVLGNANITGQFVTVAPAASTADTYFELKVNPNTGMLYPLSNTGNVQYRIAKSDWSRFDETNDHSYLPAGAMSSNDHVTVYYKGKLIYGTEPAGVDSNARVVTAANSVVPEAAINKIMIYPNPVSGDRFYIKYNSEWFTSALNVKVYNMYGTLVLQKVIKQNNAGLLEIRLDNVLASGVYMVQLNDKQAVKLMIKK</sequence>
<keyword evidence="3" id="KW-0472">Membrane</keyword>
<dbReference type="Gene3D" id="2.60.40.710">
    <property type="entry name" value="Endoglucanase-like"/>
    <property type="match status" value="2"/>
</dbReference>
<dbReference type="GO" id="GO:0005975">
    <property type="term" value="P:carbohydrate metabolic process"/>
    <property type="evidence" value="ECO:0007669"/>
    <property type="project" value="InterPro"/>
</dbReference>
<dbReference type="Proteomes" id="UP000306918">
    <property type="component" value="Unassembled WGS sequence"/>
</dbReference>
<dbReference type="GO" id="GO:0016829">
    <property type="term" value="F:lyase activity"/>
    <property type="evidence" value="ECO:0007669"/>
    <property type="project" value="UniProtKB-KW"/>
</dbReference>
<dbReference type="SMART" id="SM01067">
    <property type="entry name" value="CBM_3"/>
    <property type="match status" value="2"/>
</dbReference>
<dbReference type="InterPro" id="IPR001956">
    <property type="entry name" value="CBM3"/>
</dbReference>
<keyword evidence="6" id="KW-1185">Reference proteome</keyword>
<dbReference type="SUPFAM" id="SSF49384">
    <property type="entry name" value="Carbohydrate-binding domain"/>
    <property type="match status" value="2"/>
</dbReference>
<dbReference type="InterPro" id="IPR008965">
    <property type="entry name" value="CBM2/CBM3_carb-bd_dom_sf"/>
</dbReference>
<evidence type="ECO:0000256" key="2">
    <source>
        <dbReference type="ARBA" id="ARBA00023239"/>
    </source>
</evidence>
<dbReference type="Gene3D" id="2.60.40.1080">
    <property type="match status" value="1"/>
</dbReference>
<comment type="caution">
    <text evidence="5">The sequence shown here is derived from an EMBL/GenBank/DDBJ whole genome shotgun (WGS) entry which is preliminary data.</text>
</comment>
<gene>
    <name evidence="5" type="ORF">FAM09_14405</name>
</gene>
<accession>A0A4S8HZR9</accession>
<dbReference type="EMBL" id="STFF01000003">
    <property type="protein sequence ID" value="THU39684.1"/>
    <property type="molecule type" value="Genomic_DNA"/>
</dbReference>
<dbReference type="SUPFAM" id="SSF48230">
    <property type="entry name" value="Chondroitin AC/alginate lyase"/>
    <property type="match status" value="1"/>
</dbReference>
<keyword evidence="3" id="KW-0812">Transmembrane</keyword>
<name>A0A4S8HZR9_9BACT</name>
<dbReference type="GO" id="GO:0042597">
    <property type="term" value="C:periplasmic space"/>
    <property type="evidence" value="ECO:0007669"/>
    <property type="project" value="InterPro"/>
</dbReference>
<dbReference type="InterPro" id="IPR008929">
    <property type="entry name" value="Chondroitin_lyas"/>
</dbReference>
<feature type="domain" description="CBM3" evidence="4">
    <location>
        <begin position="1181"/>
        <end position="1333"/>
    </location>
</feature>
<keyword evidence="3" id="KW-1133">Transmembrane helix</keyword>
<dbReference type="InterPro" id="IPR026444">
    <property type="entry name" value="Secre_tail"/>
</dbReference>
<evidence type="ECO:0000256" key="3">
    <source>
        <dbReference type="SAM" id="Phobius"/>
    </source>
</evidence>
<dbReference type="InterPro" id="IPR032502">
    <property type="entry name" value="DUF4979"/>
</dbReference>
<dbReference type="Gene3D" id="1.50.10.100">
    <property type="entry name" value="Chondroitin AC/alginate lyase"/>
    <property type="match status" value="1"/>
</dbReference>
<keyword evidence="1" id="KW-0732">Signal</keyword>